<feature type="region of interest" description="Disordered" evidence="1">
    <location>
        <begin position="194"/>
        <end position="226"/>
    </location>
</feature>
<sequence length="226" mass="24806">MTQPPFAPAPLHPRQDGWTPERQWSFIETLAQTASVTEAARAVGMSVRSAHRLRLHPKATEFRAAWDKALAQAWELLEQVALDRVINGEHEVIARDGVIIERHKPCSERLLVHLLAIRERARAEERAERARAHARAVEAAARAALASQSRRKGTPPPPAPPVLLDDQGAQTAILAALHAHGTAFTAWPADAAAPRLPKPAAEPRIRWEEFRPPIAARGEGRGCDSV</sequence>
<proteinExistence type="predicted"/>
<dbReference type="Proteomes" id="UP000481327">
    <property type="component" value="Unassembled WGS sequence"/>
</dbReference>
<feature type="compositionally biased region" description="Basic and acidic residues" evidence="1">
    <location>
        <begin position="201"/>
        <end position="211"/>
    </location>
</feature>
<reference evidence="2 3" key="1">
    <citation type="submission" date="2019-09" db="EMBL/GenBank/DDBJ databases">
        <title>Polymorphobacter sp. isolated from a lake in China.</title>
        <authorList>
            <person name="Liu Z."/>
        </authorList>
    </citation>
    <scope>NUCLEOTIDE SEQUENCE [LARGE SCALE GENOMIC DNA]</scope>
    <source>
        <strain evidence="2 3">D40P</strain>
    </source>
</reference>
<accession>A0A7C9GNV0</accession>
<dbReference type="RefSeq" id="WP_152576888.1">
    <property type="nucleotide sequence ID" value="NZ_JAATJI010000001.1"/>
</dbReference>
<evidence type="ECO:0008006" key="4">
    <source>
        <dbReference type="Google" id="ProtNLM"/>
    </source>
</evidence>
<dbReference type="AlphaFoldDB" id="A0A7C9GNV0"/>
<feature type="region of interest" description="Disordered" evidence="1">
    <location>
        <begin position="142"/>
        <end position="165"/>
    </location>
</feature>
<keyword evidence="3" id="KW-1185">Reference proteome</keyword>
<gene>
    <name evidence="2" type="ORF">F3168_04390</name>
</gene>
<dbReference type="OrthoDB" id="7282816at2"/>
<evidence type="ECO:0000313" key="2">
    <source>
        <dbReference type="EMBL" id="MQT16496.1"/>
    </source>
</evidence>
<name>A0A7C9GNV0_9SPHN</name>
<evidence type="ECO:0000256" key="1">
    <source>
        <dbReference type="SAM" id="MobiDB-lite"/>
    </source>
</evidence>
<organism evidence="2 3">
    <name type="scientific">Sandarakinorhabdus fusca</name>
    <dbReference type="NCBI Taxonomy" id="1439888"/>
    <lineage>
        <taxon>Bacteria</taxon>
        <taxon>Pseudomonadati</taxon>
        <taxon>Pseudomonadota</taxon>
        <taxon>Alphaproteobacteria</taxon>
        <taxon>Sphingomonadales</taxon>
        <taxon>Sphingosinicellaceae</taxon>
        <taxon>Sandarakinorhabdus</taxon>
    </lineage>
</organism>
<evidence type="ECO:0000313" key="3">
    <source>
        <dbReference type="Proteomes" id="UP000481327"/>
    </source>
</evidence>
<comment type="caution">
    <text evidence="2">The sequence shown here is derived from an EMBL/GenBank/DDBJ whole genome shotgun (WGS) entry which is preliminary data.</text>
</comment>
<protein>
    <recommendedName>
        <fullName evidence="4">LysR family transcriptional regulator</fullName>
    </recommendedName>
</protein>
<dbReference type="EMBL" id="WIOL01000001">
    <property type="protein sequence ID" value="MQT16496.1"/>
    <property type="molecule type" value="Genomic_DNA"/>
</dbReference>